<protein>
    <recommendedName>
        <fullName evidence="3">DDE Tnp4 domain-containing protein</fullName>
    </recommendedName>
</protein>
<proteinExistence type="predicted"/>
<evidence type="ECO:0000313" key="2">
    <source>
        <dbReference type="Proteomes" id="UP000814243"/>
    </source>
</evidence>
<dbReference type="AlphaFoldDB" id="A0A922MRJ5"/>
<reference evidence="1" key="1">
    <citation type="journal article" date="2021" name="G3 (Bethesda)">
        <title>Genome and transcriptome analysis of the beet armyworm Spodoptera exigua reveals targets for pest control. .</title>
        <authorList>
            <person name="Simon S."/>
            <person name="Breeschoten T."/>
            <person name="Jansen H.J."/>
            <person name="Dirks R.P."/>
            <person name="Schranz M.E."/>
            <person name="Ros V.I.D."/>
        </authorList>
    </citation>
    <scope>NUCLEOTIDE SEQUENCE</scope>
    <source>
        <strain evidence="1">TB_SE_WUR_2020</strain>
    </source>
</reference>
<dbReference type="Proteomes" id="UP000814243">
    <property type="component" value="Unassembled WGS sequence"/>
</dbReference>
<comment type="caution">
    <text evidence="1">The sequence shown here is derived from an EMBL/GenBank/DDBJ whole genome shotgun (WGS) entry which is preliminary data.</text>
</comment>
<name>A0A922MRJ5_SPOEX</name>
<gene>
    <name evidence="1" type="ORF">HF086_000061</name>
</gene>
<dbReference type="EMBL" id="JACEFF010000251">
    <property type="protein sequence ID" value="KAH9641226.1"/>
    <property type="molecule type" value="Genomic_DNA"/>
</dbReference>
<evidence type="ECO:0008006" key="3">
    <source>
        <dbReference type="Google" id="ProtNLM"/>
    </source>
</evidence>
<sequence>MSEERDLVKKRGSFKGRLTAFVTFLDSLKDKVLSSCDVSELQLRMGKMESLYEQYDEVQLRLECIADDLKLTRTAFLCHNCWRRIDRAASRSALELEPEATMHSPSLEVEVDTMASAQAEDRDPDVPHNNQILMPNYIRAPSTQRQCFFPACNGTERLIVPASLRDFVPRNLGLSHVTREDISRRNLLIPNGLFGGANRKPIVIADGTYIYIEKSSNYCDGYIIDILGPCPATTTDSDIINSEFSDENSPCRQFFQPGDVFILDRGFRDSLVLLENCGYDVHVPLSLEEGETQLSSIASSS</sequence>
<organism evidence="1 2">
    <name type="scientific">Spodoptera exigua</name>
    <name type="common">Beet armyworm</name>
    <name type="synonym">Noctua fulgens</name>
    <dbReference type="NCBI Taxonomy" id="7107"/>
    <lineage>
        <taxon>Eukaryota</taxon>
        <taxon>Metazoa</taxon>
        <taxon>Ecdysozoa</taxon>
        <taxon>Arthropoda</taxon>
        <taxon>Hexapoda</taxon>
        <taxon>Insecta</taxon>
        <taxon>Pterygota</taxon>
        <taxon>Neoptera</taxon>
        <taxon>Endopterygota</taxon>
        <taxon>Lepidoptera</taxon>
        <taxon>Glossata</taxon>
        <taxon>Ditrysia</taxon>
        <taxon>Noctuoidea</taxon>
        <taxon>Noctuidae</taxon>
        <taxon>Amphipyrinae</taxon>
        <taxon>Spodoptera</taxon>
    </lineage>
</organism>
<evidence type="ECO:0000313" key="1">
    <source>
        <dbReference type="EMBL" id="KAH9641226.1"/>
    </source>
</evidence>
<accession>A0A922MRJ5</accession>